<dbReference type="GO" id="GO:0016020">
    <property type="term" value="C:membrane"/>
    <property type="evidence" value="ECO:0007669"/>
    <property type="project" value="TreeGrafter"/>
</dbReference>
<proteinExistence type="predicted"/>
<dbReference type="InterPro" id="IPR029058">
    <property type="entry name" value="AB_hydrolase_fold"/>
</dbReference>
<accession>A0A2N7CLF2</accession>
<dbReference type="RefSeq" id="WP_102456098.1">
    <property type="nucleotide sequence ID" value="NZ_CAWQWK010000001.1"/>
</dbReference>
<gene>
    <name evidence="2" type="ORF">BCV19_02100</name>
</gene>
<feature type="domain" description="AB hydrolase-1" evidence="1">
    <location>
        <begin position="27"/>
        <end position="150"/>
    </location>
</feature>
<protein>
    <submittedName>
        <fullName evidence="2">Oxidoreductase</fullName>
    </submittedName>
</protein>
<evidence type="ECO:0000313" key="3">
    <source>
        <dbReference type="Proteomes" id="UP000235405"/>
    </source>
</evidence>
<reference evidence="3" key="1">
    <citation type="submission" date="2016-07" db="EMBL/GenBank/DDBJ databases">
        <title>Nontailed viruses are major unrecognized killers of bacteria in the ocean.</title>
        <authorList>
            <person name="Kauffman K."/>
            <person name="Hussain F."/>
            <person name="Yang J."/>
            <person name="Arevalo P."/>
            <person name="Brown J."/>
            <person name="Cutler M."/>
            <person name="Kelly L."/>
            <person name="Polz M.F."/>
        </authorList>
    </citation>
    <scope>NUCLEOTIDE SEQUENCE [LARGE SCALE GENOMIC DNA]</scope>
    <source>
        <strain evidence="3">10N.286.54.F3</strain>
    </source>
</reference>
<dbReference type="Proteomes" id="UP000235405">
    <property type="component" value="Unassembled WGS sequence"/>
</dbReference>
<evidence type="ECO:0000259" key="1">
    <source>
        <dbReference type="Pfam" id="PF00561"/>
    </source>
</evidence>
<comment type="caution">
    <text evidence="2">The sequence shown here is derived from an EMBL/GenBank/DDBJ whole genome shotgun (WGS) entry which is preliminary data.</text>
</comment>
<dbReference type="SUPFAM" id="SSF53474">
    <property type="entry name" value="alpha/beta-Hydrolases"/>
    <property type="match status" value="1"/>
</dbReference>
<dbReference type="AlphaFoldDB" id="A0A2N7CLF2"/>
<sequence>MINASNYISVNDSTIYYEISGNLNGEPLLMLHGGLGAIHELEPLHRYLFDNYQLISIDFRGHGKSDLGCLRLSYSQYQQDVHSVLGALGIEQYSIFGFSDGGIVGYRLAAQEPSRVSCLVTLGSQWQVNIDDPAMKLLSSLTPDFWRNRFSDDVSLYESTNPKPDFPKLVDAVKEAWFDNTASGYPCDLVEQIRCPTLIMRGDNDFIFSLDEAVALKGKISGSCFANIPQTTHASHQEAPGIVGSMIKRFLSQHGNNK</sequence>
<dbReference type="Gene3D" id="3.40.50.1820">
    <property type="entry name" value="alpha/beta hydrolase"/>
    <property type="match status" value="1"/>
</dbReference>
<dbReference type="InterPro" id="IPR000073">
    <property type="entry name" value="AB_hydrolase_1"/>
</dbReference>
<dbReference type="InterPro" id="IPR050266">
    <property type="entry name" value="AB_hydrolase_sf"/>
</dbReference>
<evidence type="ECO:0000313" key="2">
    <source>
        <dbReference type="EMBL" id="PMF36505.1"/>
    </source>
</evidence>
<dbReference type="PANTHER" id="PTHR43798:SF33">
    <property type="entry name" value="HYDROLASE, PUTATIVE (AFU_ORTHOLOGUE AFUA_2G14860)-RELATED"/>
    <property type="match status" value="1"/>
</dbReference>
<organism evidence="2 3">
    <name type="scientific">Vibrio splendidus</name>
    <dbReference type="NCBI Taxonomy" id="29497"/>
    <lineage>
        <taxon>Bacteria</taxon>
        <taxon>Pseudomonadati</taxon>
        <taxon>Pseudomonadota</taxon>
        <taxon>Gammaproteobacteria</taxon>
        <taxon>Vibrionales</taxon>
        <taxon>Vibrionaceae</taxon>
        <taxon>Vibrio</taxon>
    </lineage>
</organism>
<dbReference type="Pfam" id="PF00561">
    <property type="entry name" value="Abhydrolase_1"/>
    <property type="match status" value="1"/>
</dbReference>
<dbReference type="EMBL" id="MCSW01000003">
    <property type="protein sequence ID" value="PMF36505.1"/>
    <property type="molecule type" value="Genomic_DNA"/>
</dbReference>
<dbReference type="GeneID" id="72398820"/>
<name>A0A2N7CLF2_VIBSP</name>
<dbReference type="PANTHER" id="PTHR43798">
    <property type="entry name" value="MONOACYLGLYCEROL LIPASE"/>
    <property type="match status" value="1"/>
</dbReference>